<feature type="compositionally biased region" description="Low complexity" evidence="2">
    <location>
        <begin position="38"/>
        <end position="54"/>
    </location>
</feature>
<feature type="domain" description="PIPK" evidence="3">
    <location>
        <begin position="210"/>
        <end position="550"/>
    </location>
</feature>
<dbReference type="Proteomes" id="UP000247409">
    <property type="component" value="Unassembled WGS sequence"/>
</dbReference>
<dbReference type="GO" id="GO:0016308">
    <property type="term" value="F:1-phosphatidylinositol-4-phosphate 5-kinase activity"/>
    <property type="evidence" value="ECO:0007669"/>
    <property type="project" value="TreeGrafter"/>
</dbReference>
<dbReference type="InterPro" id="IPR027483">
    <property type="entry name" value="PInositol-4-P-4/5-kinase_C_sf"/>
</dbReference>
<keyword evidence="1" id="KW-0067">ATP-binding</keyword>
<dbReference type="Gene3D" id="3.30.810.10">
    <property type="entry name" value="2-Layer Sandwich"/>
    <property type="match status" value="1"/>
</dbReference>
<dbReference type="GO" id="GO:0005886">
    <property type="term" value="C:plasma membrane"/>
    <property type="evidence" value="ECO:0007669"/>
    <property type="project" value="TreeGrafter"/>
</dbReference>
<feature type="region of interest" description="Disordered" evidence="2">
    <location>
        <begin position="1"/>
        <end position="55"/>
    </location>
</feature>
<reference evidence="4 5" key="1">
    <citation type="journal article" date="2018" name="Mol. Biol. Evol.">
        <title>Analysis of the draft genome of the red seaweed Gracilariopsis chorda provides insights into genome size evolution in Rhodophyta.</title>
        <authorList>
            <person name="Lee J."/>
            <person name="Yang E.C."/>
            <person name="Graf L."/>
            <person name="Yang J.H."/>
            <person name="Qiu H."/>
            <person name="Zel Zion U."/>
            <person name="Chan C.X."/>
            <person name="Stephens T.G."/>
            <person name="Weber A.P.M."/>
            <person name="Boo G.H."/>
            <person name="Boo S.M."/>
            <person name="Kim K.M."/>
            <person name="Shin Y."/>
            <person name="Jung M."/>
            <person name="Lee S.J."/>
            <person name="Yim H.S."/>
            <person name="Lee J.H."/>
            <person name="Bhattacharya D."/>
            <person name="Yoon H.S."/>
        </authorList>
    </citation>
    <scope>NUCLEOTIDE SEQUENCE [LARGE SCALE GENOMIC DNA]</scope>
    <source>
        <strain evidence="4 5">SKKU-2015</strain>
        <tissue evidence="4">Whole body</tissue>
    </source>
</reference>
<organism evidence="4 5">
    <name type="scientific">Gracilariopsis chorda</name>
    <dbReference type="NCBI Taxonomy" id="448386"/>
    <lineage>
        <taxon>Eukaryota</taxon>
        <taxon>Rhodophyta</taxon>
        <taxon>Florideophyceae</taxon>
        <taxon>Rhodymeniophycidae</taxon>
        <taxon>Gracilariales</taxon>
        <taxon>Gracilariaceae</taxon>
        <taxon>Gracilariopsis</taxon>
    </lineage>
</organism>
<dbReference type="PANTHER" id="PTHR23086">
    <property type="entry name" value="PHOSPHATIDYLINOSITOL-4-PHOSPHATE 5-KINASE"/>
    <property type="match status" value="1"/>
</dbReference>
<keyword evidence="1 4" id="KW-0418">Kinase</keyword>
<sequence length="595" mass="66854">MGAATPPEPPPPAPTSVSSLPTTLDHVSSLTIPPLKHTITTPTTSSINSSQQPTEHMRLPLDLFALEHAASTPPTTRPHPEDAYSQPPHSAPPALLHLRTARSTAHNRRPSGAAAIPTSSHFSKPIEMPPEAAKACLENEAVPANRSTLERVQSGNIDLAHMLSSTASAGAAGGGSGGGAMAIKKHVTKFPRIGHGHRKKVKDGQVVFKGHRNWEIVLSIQFGLKYTSELLDDASDGEPTPDDYEESLAFDFNPNDDRTTFEVNKFAKWVHPAPYVYKLVRHRFGIEEADFLDSTCSVSRVRELPTPGRSGALFYITDDEKYFMKTIQHVEEKMLISMLPSYYEHVSKNPRTLLTKYMAHFSVQTRRDRHIRMVVMASIFDDKVFIDRKYDLKGSTYKRFATAEQLKSQNVTLKDQDLKKAIFFRPEQLEKIMKQLERDSAYLESHHVMDYSLLLGLSHMLPEENPYFREEYGPSEENAPYFVGYQVDDQGRKSGIRVCMGIIDFLQRFRFRKRVEYGARVVQSCACAAASVAPPHLYRERFMNFLRENFLPDPDLDVSTLETTVRFASPVTSEKDDNLERDDGDDENDESNGDS</sequence>
<dbReference type="InterPro" id="IPR027484">
    <property type="entry name" value="PInositol-4-P-5-kinase_N"/>
</dbReference>
<dbReference type="Pfam" id="PF01504">
    <property type="entry name" value="PIP5K"/>
    <property type="match status" value="2"/>
</dbReference>
<dbReference type="EMBL" id="NBIV01000210">
    <property type="protein sequence ID" value="PXF41535.1"/>
    <property type="molecule type" value="Genomic_DNA"/>
</dbReference>
<gene>
    <name evidence="4" type="ORF">BWQ96_08738</name>
</gene>
<evidence type="ECO:0000259" key="3">
    <source>
        <dbReference type="PROSITE" id="PS51455"/>
    </source>
</evidence>
<dbReference type="GO" id="GO:0005524">
    <property type="term" value="F:ATP binding"/>
    <property type="evidence" value="ECO:0007669"/>
    <property type="project" value="UniProtKB-UniRule"/>
</dbReference>
<feature type="compositionally biased region" description="Acidic residues" evidence="2">
    <location>
        <begin position="579"/>
        <end position="595"/>
    </location>
</feature>
<evidence type="ECO:0000256" key="1">
    <source>
        <dbReference type="PROSITE-ProRule" id="PRU00781"/>
    </source>
</evidence>
<keyword evidence="1" id="KW-0547">Nucleotide-binding</keyword>
<dbReference type="OrthoDB" id="70770at2759"/>
<dbReference type="SUPFAM" id="SSF56104">
    <property type="entry name" value="SAICAR synthase-like"/>
    <property type="match status" value="1"/>
</dbReference>
<keyword evidence="1" id="KW-0808">Transferase</keyword>
<dbReference type="PANTHER" id="PTHR23086:SF8">
    <property type="entry name" value="PHOSPHATIDYLINOSITOL 5-PHOSPHATE 4-KINASE, ISOFORM A"/>
    <property type="match status" value="1"/>
</dbReference>
<dbReference type="AlphaFoldDB" id="A0A2V3IHF7"/>
<dbReference type="InterPro" id="IPR002498">
    <property type="entry name" value="PInositol-4-P-4/5-kinase_core"/>
</dbReference>
<accession>A0A2V3IHF7</accession>
<feature type="compositionally biased region" description="Pro residues" evidence="2">
    <location>
        <begin position="1"/>
        <end position="14"/>
    </location>
</feature>
<dbReference type="InterPro" id="IPR023610">
    <property type="entry name" value="PInositol-4/5-P-5/4-kinase"/>
</dbReference>
<evidence type="ECO:0000256" key="2">
    <source>
        <dbReference type="SAM" id="MobiDB-lite"/>
    </source>
</evidence>
<protein>
    <submittedName>
        <fullName evidence="4">Putative phosphatidylinositol phosphate kinase</fullName>
    </submittedName>
</protein>
<dbReference type="STRING" id="448386.A0A2V3IHF7"/>
<dbReference type="GO" id="GO:0046854">
    <property type="term" value="P:phosphatidylinositol phosphate biosynthetic process"/>
    <property type="evidence" value="ECO:0007669"/>
    <property type="project" value="TreeGrafter"/>
</dbReference>
<proteinExistence type="predicted"/>
<evidence type="ECO:0000313" key="5">
    <source>
        <dbReference type="Proteomes" id="UP000247409"/>
    </source>
</evidence>
<name>A0A2V3IHF7_9FLOR</name>
<keyword evidence="5" id="KW-1185">Reference proteome</keyword>
<dbReference type="CDD" id="cd00139">
    <property type="entry name" value="PIPKc"/>
    <property type="match status" value="1"/>
</dbReference>
<dbReference type="Gene3D" id="3.30.800.10">
    <property type="entry name" value="Phosphatidylinositol Phosphate Kinase II Beta"/>
    <property type="match status" value="1"/>
</dbReference>
<evidence type="ECO:0000313" key="4">
    <source>
        <dbReference type="EMBL" id="PXF41535.1"/>
    </source>
</evidence>
<feature type="region of interest" description="Disordered" evidence="2">
    <location>
        <begin position="567"/>
        <end position="595"/>
    </location>
</feature>
<feature type="region of interest" description="Disordered" evidence="2">
    <location>
        <begin position="71"/>
        <end position="124"/>
    </location>
</feature>
<dbReference type="PROSITE" id="PS51455">
    <property type="entry name" value="PIPK"/>
    <property type="match status" value="1"/>
</dbReference>
<dbReference type="SMART" id="SM00330">
    <property type="entry name" value="PIPKc"/>
    <property type="match status" value="1"/>
</dbReference>
<comment type="caution">
    <text evidence="4">The sequence shown here is derived from an EMBL/GenBank/DDBJ whole genome shotgun (WGS) entry which is preliminary data.</text>
</comment>